<protein>
    <submittedName>
        <fullName evidence="1">Uncharacterized protein</fullName>
    </submittedName>
</protein>
<dbReference type="EMBL" id="CADCWE010000130">
    <property type="protein sequence ID" value="CAA9542584.1"/>
    <property type="molecule type" value="Genomic_DNA"/>
</dbReference>
<organism evidence="1">
    <name type="scientific">uncultured Thermomicrobiales bacterium</name>
    <dbReference type="NCBI Taxonomy" id="1645740"/>
    <lineage>
        <taxon>Bacteria</taxon>
        <taxon>Pseudomonadati</taxon>
        <taxon>Thermomicrobiota</taxon>
        <taxon>Thermomicrobia</taxon>
        <taxon>Thermomicrobiales</taxon>
        <taxon>environmental samples</taxon>
    </lineage>
</organism>
<proteinExistence type="predicted"/>
<dbReference type="AlphaFoldDB" id="A0A6J4U703"/>
<name>A0A6J4U703_9BACT</name>
<evidence type="ECO:0000313" key="1">
    <source>
        <dbReference type="EMBL" id="CAA9542584.1"/>
    </source>
</evidence>
<accession>A0A6J4U703</accession>
<feature type="non-terminal residue" evidence="1">
    <location>
        <position position="54"/>
    </location>
</feature>
<reference evidence="1" key="1">
    <citation type="submission" date="2020-02" db="EMBL/GenBank/DDBJ databases">
        <authorList>
            <person name="Meier V. D."/>
        </authorList>
    </citation>
    <scope>NUCLEOTIDE SEQUENCE</scope>
    <source>
        <strain evidence="1">AVDCRST_MAG73</strain>
    </source>
</reference>
<sequence length="54" mass="5768">ASPVTATIVPPSPLRRSPQWHQTCRVCLRQFVGGRPWVAGFGLGGLALVGRTVL</sequence>
<gene>
    <name evidence="1" type="ORF">AVDCRST_MAG73-2091</name>
</gene>
<feature type="non-terminal residue" evidence="1">
    <location>
        <position position="1"/>
    </location>
</feature>